<gene>
    <name evidence="5" type="ORF">J4032_12805</name>
</gene>
<organism evidence="5 6">
    <name type="scientific">Streptomyces formicae</name>
    <dbReference type="NCBI Taxonomy" id="1616117"/>
    <lineage>
        <taxon>Bacteria</taxon>
        <taxon>Bacillati</taxon>
        <taxon>Actinomycetota</taxon>
        <taxon>Actinomycetes</taxon>
        <taxon>Kitasatosporales</taxon>
        <taxon>Streptomycetaceae</taxon>
        <taxon>Streptomyces</taxon>
    </lineage>
</organism>
<evidence type="ECO:0000313" key="6">
    <source>
        <dbReference type="Proteomes" id="UP000828924"/>
    </source>
</evidence>
<dbReference type="InterPro" id="IPR038726">
    <property type="entry name" value="PDDEXK_AddAB-type"/>
</dbReference>
<accession>A0ABY3WLS9</accession>
<keyword evidence="6" id="KW-1185">Reference proteome</keyword>
<evidence type="ECO:0000256" key="2">
    <source>
        <dbReference type="ARBA" id="ARBA00022806"/>
    </source>
</evidence>
<evidence type="ECO:0000256" key="3">
    <source>
        <dbReference type="ARBA" id="ARBA00023204"/>
    </source>
</evidence>
<name>A0ABY3WLS9_9ACTN</name>
<dbReference type="Pfam" id="PF12705">
    <property type="entry name" value="PDDEXK_1"/>
    <property type="match status" value="1"/>
</dbReference>
<sequence>MNDPPKHISHSAREILERCAKSYFLKYFTEAPRLQSLWLAGGSAVHEATEVYDLQSVAGIQDGFDLEAAWRVHFELQLEQLREKEPNENAWRRSQSEDIETWRRIGLQFVQEYIDWRERSPWEIWTTPDGEPAIELDISGRLPGCSVEIKAYLDRVFYDPVFKKHWIVDLKTSKRPPKTPDQFRTYGALMEVKYGIRPEHGAAFMNRQGGLSRPVDLGDVTPKEIGAVYGEAWKKVTSGYFPAEGIAKNDCFLCDVQSSCHAKGGPYAQLHDPDHPGYQPPF</sequence>
<evidence type="ECO:0000259" key="4">
    <source>
        <dbReference type="Pfam" id="PF12705"/>
    </source>
</evidence>
<dbReference type="Proteomes" id="UP000828924">
    <property type="component" value="Chromosome"/>
</dbReference>
<dbReference type="EMBL" id="CP071872">
    <property type="protein sequence ID" value="UNM12292.1"/>
    <property type="molecule type" value="Genomic_DNA"/>
</dbReference>
<keyword evidence="1" id="KW-0227">DNA damage</keyword>
<protein>
    <submittedName>
        <fullName evidence="5">PD-(D/E)XK nuclease family protein</fullName>
    </submittedName>
</protein>
<reference evidence="5 6" key="1">
    <citation type="submission" date="2021-03" db="EMBL/GenBank/DDBJ databases">
        <title>Complete genome of Streptomyces formicae strain 1H-GS9 (DSM 100524).</title>
        <authorList>
            <person name="Atanasov K.E."/>
            <person name="Altabella T."/>
            <person name="Ferrer A."/>
        </authorList>
    </citation>
    <scope>NUCLEOTIDE SEQUENCE [LARGE SCALE GENOMIC DNA]</scope>
    <source>
        <strain evidence="5 6">1H-GS9</strain>
    </source>
</reference>
<keyword evidence="2" id="KW-0378">Hydrolase</keyword>
<evidence type="ECO:0000256" key="1">
    <source>
        <dbReference type="ARBA" id="ARBA00022763"/>
    </source>
</evidence>
<evidence type="ECO:0000313" key="5">
    <source>
        <dbReference type="EMBL" id="UNM12292.1"/>
    </source>
</evidence>
<keyword evidence="2" id="KW-0067">ATP-binding</keyword>
<keyword evidence="2" id="KW-0547">Nucleotide-binding</keyword>
<keyword evidence="3" id="KW-0234">DNA repair</keyword>
<proteinExistence type="predicted"/>
<keyword evidence="2" id="KW-0347">Helicase</keyword>
<feature type="domain" description="PD-(D/E)XK endonuclease-like" evidence="4">
    <location>
        <begin position="7"/>
        <end position="261"/>
    </location>
</feature>
<dbReference type="RefSeq" id="WP_242330901.1">
    <property type="nucleotide sequence ID" value="NZ_CP071872.1"/>
</dbReference>